<feature type="transmembrane region" description="Helical" evidence="6">
    <location>
        <begin position="20"/>
        <end position="38"/>
    </location>
</feature>
<evidence type="ECO:0000256" key="6">
    <source>
        <dbReference type="SAM" id="Phobius"/>
    </source>
</evidence>
<reference evidence="8 9" key="1">
    <citation type="submission" date="2023-09" db="EMBL/GenBank/DDBJ databases">
        <authorList>
            <person name="Rey-Velasco X."/>
        </authorList>
    </citation>
    <scope>NUCLEOTIDE SEQUENCE [LARGE SCALE GENOMIC DNA]</scope>
    <source>
        <strain evidence="8 9">P385</strain>
    </source>
</reference>
<keyword evidence="5 6" id="KW-0472">Membrane</keyword>
<dbReference type="Gene3D" id="1.20.1640.10">
    <property type="entry name" value="Multidrug efflux transporter AcrB transmembrane domain"/>
    <property type="match status" value="2"/>
</dbReference>
<dbReference type="PROSITE" id="PS50156">
    <property type="entry name" value="SSD"/>
    <property type="match status" value="1"/>
</dbReference>
<proteinExistence type="predicted"/>
<protein>
    <submittedName>
        <fullName evidence="8">Efflux RND transporter permease subunit</fullName>
    </submittedName>
</protein>
<dbReference type="InterPro" id="IPR004869">
    <property type="entry name" value="MMPL_dom"/>
</dbReference>
<feature type="transmembrane region" description="Helical" evidence="6">
    <location>
        <begin position="717"/>
        <end position="737"/>
    </location>
</feature>
<feature type="transmembrane region" description="Helical" evidence="6">
    <location>
        <begin position="327"/>
        <end position="348"/>
    </location>
</feature>
<feature type="transmembrane region" description="Helical" evidence="6">
    <location>
        <begin position="282"/>
        <end position="306"/>
    </location>
</feature>
<keyword evidence="3 6" id="KW-0812">Transmembrane</keyword>
<feature type="transmembrane region" description="Helical" evidence="6">
    <location>
        <begin position="646"/>
        <end position="669"/>
    </location>
</feature>
<evidence type="ECO:0000313" key="8">
    <source>
        <dbReference type="EMBL" id="MDT0619930.1"/>
    </source>
</evidence>
<feature type="domain" description="SSD" evidence="7">
    <location>
        <begin position="220"/>
        <end position="381"/>
    </location>
</feature>
<dbReference type="Proteomes" id="UP001259982">
    <property type="component" value="Unassembled WGS sequence"/>
</dbReference>
<organism evidence="8 9">
    <name type="scientific">Spectribacter acetivorans</name>
    <dbReference type="NCBI Taxonomy" id="3075603"/>
    <lineage>
        <taxon>Bacteria</taxon>
        <taxon>Pseudomonadati</taxon>
        <taxon>Pseudomonadota</taxon>
        <taxon>Gammaproteobacteria</taxon>
        <taxon>Salinisphaerales</taxon>
        <taxon>Salinisphaeraceae</taxon>
        <taxon>Spectribacter</taxon>
    </lineage>
</organism>
<dbReference type="PANTHER" id="PTHR33406">
    <property type="entry name" value="MEMBRANE PROTEIN MJ1562-RELATED"/>
    <property type="match status" value="1"/>
</dbReference>
<feature type="transmembrane region" description="Helical" evidence="6">
    <location>
        <begin position="675"/>
        <end position="696"/>
    </location>
</feature>
<gene>
    <name evidence="8" type="ORF">RM531_15790</name>
</gene>
<evidence type="ECO:0000256" key="1">
    <source>
        <dbReference type="ARBA" id="ARBA00004651"/>
    </source>
</evidence>
<dbReference type="RefSeq" id="WP_311660669.1">
    <property type="nucleotide sequence ID" value="NZ_JAVRHY010000026.1"/>
</dbReference>
<evidence type="ECO:0000256" key="2">
    <source>
        <dbReference type="ARBA" id="ARBA00022475"/>
    </source>
</evidence>
<feature type="transmembrane region" description="Helical" evidence="6">
    <location>
        <begin position="416"/>
        <end position="434"/>
    </location>
</feature>
<dbReference type="InterPro" id="IPR050545">
    <property type="entry name" value="Mycobact_MmpL"/>
</dbReference>
<dbReference type="Pfam" id="PF03176">
    <property type="entry name" value="MMPL"/>
    <property type="match status" value="2"/>
</dbReference>
<evidence type="ECO:0000256" key="3">
    <source>
        <dbReference type="ARBA" id="ARBA00022692"/>
    </source>
</evidence>
<keyword evidence="2" id="KW-1003">Cell membrane</keyword>
<dbReference type="InterPro" id="IPR000731">
    <property type="entry name" value="SSD"/>
</dbReference>
<accession>A0ABU3BBU1</accession>
<feature type="transmembrane region" description="Helical" evidence="6">
    <location>
        <begin position="623"/>
        <end position="639"/>
    </location>
</feature>
<feature type="transmembrane region" description="Helical" evidence="6">
    <location>
        <begin position="749"/>
        <end position="773"/>
    </location>
</feature>
<name>A0ABU3BBU1_9GAMM</name>
<evidence type="ECO:0000256" key="4">
    <source>
        <dbReference type="ARBA" id="ARBA00022989"/>
    </source>
</evidence>
<dbReference type="SUPFAM" id="SSF82866">
    <property type="entry name" value="Multidrug efflux transporter AcrB transmembrane domain"/>
    <property type="match status" value="2"/>
</dbReference>
<comment type="subcellular location">
    <subcellularLocation>
        <location evidence="1">Cell membrane</location>
        <topology evidence="1">Multi-pass membrane protein</topology>
    </subcellularLocation>
</comment>
<keyword evidence="9" id="KW-1185">Reference proteome</keyword>
<sequence length="798" mass="87576">MSMTQRILRIVEPVIFGARWITLAVLIAITAFLGWQASQLQPNAGWLKMVPQEHPYMETFLEYYDEFGGANTVLVALKNKDGDIYQPEFMEDLRKLTDEVFFIPGVQRERVTSIFTPNILYVEVQPTGLSGSTVVPADYAPTPEMMDKLRSNVSKANVIGRLVSNDQSAAMVVAELLERDPVTNEKIDYNEVGDKLEAIRTKFEDENTTVHIIGFAKVVDDMTDAATEVVGFFALTLILTGILLWLYTGSFMLGMLPLVCSIAAVIWEMGLLNLAGFGLDPFAILVPFLVLAVSVSHGVQYVNAWASEIADAGHTAYRASLNTFRRLAIPGTIALITDVAGFLTIYLIDIDVIREMSLNAAFGIAAIIITNKALMPVLLTVANVRDREAFQRKHARREALGDRLWRFIAATFTKRPAAVVTLLVCALILGWSVWKYDDLTVGSAQEGVPELRPDSRFNQDARLIAENFSLGVDQFNVIAETVPDACIKYDLMAELDRFAWHMKNETGVRETMTLLDLSKLAYAGLSEGRLNAQVVPRNRYALAQATALVPTTSGMLNDDCSALNVFLFTTDHKAATIKEIVAAVKAYKAEENSTPDIEFKLASGNVGVMAATNEVVEAKEVEIVLWVYAVVLTFLWLSFRTFSGVICVALPLSLVSISAYGVMATLGIGMKVATLPVIALAVGIGVDYGIYIYATLAEGLRRGMSLEEAYYRTLQKTGKAVVFTGVALGLGVATWLFSKLQFQADMGLMLVYMFTANMFGAILVLPALAHFFAGEETRHQGQDITSGASDEPDERKPS</sequence>
<evidence type="ECO:0000313" key="9">
    <source>
        <dbReference type="Proteomes" id="UP001259982"/>
    </source>
</evidence>
<feature type="transmembrane region" description="Helical" evidence="6">
    <location>
        <begin position="360"/>
        <end position="384"/>
    </location>
</feature>
<feature type="transmembrane region" description="Helical" evidence="6">
    <location>
        <begin position="229"/>
        <end position="248"/>
    </location>
</feature>
<evidence type="ECO:0000259" key="7">
    <source>
        <dbReference type="PROSITE" id="PS50156"/>
    </source>
</evidence>
<dbReference type="EMBL" id="JAVRHY010000026">
    <property type="protein sequence ID" value="MDT0619930.1"/>
    <property type="molecule type" value="Genomic_DNA"/>
</dbReference>
<feature type="transmembrane region" description="Helical" evidence="6">
    <location>
        <begin position="255"/>
        <end position="276"/>
    </location>
</feature>
<comment type="caution">
    <text evidence="8">The sequence shown here is derived from an EMBL/GenBank/DDBJ whole genome shotgun (WGS) entry which is preliminary data.</text>
</comment>
<dbReference type="PANTHER" id="PTHR33406:SF10">
    <property type="entry name" value="SSD DOMAIN-CONTAINING PROTEIN"/>
    <property type="match status" value="1"/>
</dbReference>
<keyword evidence="4 6" id="KW-1133">Transmembrane helix</keyword>
<evidence type="ECO:0000256" key="5">
    <source>
        <dbReference type="ARBA" id="ARBA00023136"/>
    </source>
</evidence>